<name>A0ABD0Y6H5_9HEMI</name>
<dbReference type="Proteomes" id="UP001558652">
    <property type="component" value="Unassembled WGS sequence"/>
</dbReference>
<evidence type="ECO:0000313" key="3">
    <source>
        <dbReference type="Proteomes" id="UP001558652"/>
    </source>
</evidence>
<dbReference type="PANTHER" id="PTHR12496">
    <property type="entry name" value="CGI-41 METHYLTRANSFERASE"/>
    <property type="match status" value="1"/>
</dbReference>
<dbReference type="PANTHER" id="PTHR12496:SF9">
    <property type="entry name" value="METHYLTRANSFERASE-LIKE PROTEIN 25-RELATED"/>
    <property type="match status" value="1"/>
</dbReference>
<organism evidence="2 3">
    <name type="scientific">Ranatra chinensis</name>
    <dbReference type="NCBI Taxonomy" id="642074"/>
    <lineage>
        <taxon>Eukaryota</taxon>
        <taxon>Metazoa</taxon>
        <taxon>Ecdysozoa</taxon>
        <taxon>Arthropoda</taxon>
        <taxon>Hexapoda</taxon>
        <taxon>Insecta</taxon>
        <taxon>Pterygota</taxon>
        <taxon>Neoptera</taxon>
        <taxon>Paraneoptera</taxon>
        <taxon>Hemiptera</taxon>
        <taxon>Heteroptera</taxon>
        <taxon>Panheteroptera</taxon>
        <taxon>Nepomorpha</taxon>
        <taxon>Nepidae</taxon>
        <taxon>Ranatrinae</taxon>
        <taxon>Ranatra</taxon>
    </lineage>
</organism>
<dbReference type="AlphaFoldDB" id="A0ABD0Y6H5"/>
<evidence type="ECO:0000259" key="1">
    <source>
        <dbReference type="Pfam" id="PF13679"/>
    </source>
</evidence>
<evidence type="ECO:0000313" key="2">
    <source>
        <dbReference type="EMBL" id="KAL1122980.1"/>
    </source>
</evidence>
<gene>
    <name evidence="2" type="ORF">AAG570_003304</name>
</gene>
<dbReference type="InterPro" id="IPR025714">
    <property type="entry name" value="Methyltranfer_dom"/>
</dbReference>
<dbReference type="EMBL" id="JBFDAA010000013">
    <property type="protein sequence ID" value="KAL1122980.1"/>
    <property type="molecule type" value="Genomic_DNA"/>
</dbReference>
<reference evidence="2 3" key="1">
    <citation type="submission" date="2024-07" db="EMBL/GenBank/DDBJ databases">
        <title>Chromosome-level genome assembly of the water stick insect Ranatra chinensis (Heteroptera: Nepidae).</title>
        <authorList>
            <person name="Liu X."/>
        </authorList>
    </citation>
    <scope>NUCLEOTIDE SEQUENCE [LARGE SCALE GENOMIC DNA]</scope>
    <source>
        <strain evidence="2">Cailab_2021Rc</strain>
        <tissue evidence="2">Muscle</tissue>
    </source>
</reference>
<comment type="caution">
    <text evidence="2">The sequence shown here is derived from an EMBL/GenBank/DDBJ whole genome shotgun (WGS) entry which is preliminary data.</text>
</comment>
<dbReference type="SUPFAM" id="SSF53335">
    <property type="entry name" value="S-adenosyl-L-methionine-dependent methyltransferases"/>
    <property type="match status" value="1"/>
</dbReference>
<accession>A0ABD0Y6H5</accession>
<sequence>MISSEKEPICAVEDINAAFEDIALGEERIAEQGYRLGLERGRGLGEREGYHLGYHRGSELGAELGFYRGFLEGMEDLYQRLEEIISYAVKVLPLANAHIVNFFTHDLWEVYLPSSIRTELAGCDMNVAFDLIWHHWKFGLATNALPALSQFLDRAASMSVGSQDGIALTMEDLQEKLCSWGFGNREGLKFEQFMPRKKTHEVEVMSYLVSNMALLTSTSRIVDIGGGKGYLGSLLALEYNLKVLGLDSSKAKTSGVERRAKKLEQLTSFVNDTTDVAGMVRQEFPGGGDGRATMGLIGLHTCGTLASACLRHFVRDEASYDFLINVGCCYNLMEEVDYAAPSYLRRRRFGMGRNARMLALQAKPRLSLLETVTNERHYFNIFSSVFRSKVF</sequence>
<keyword evidence="3" id="KW-1185">Reference proteome</keyword>
<dbReference type="Pfam" id="PF13679">
    <property type="entry name" value="Methyltransf_32"/>
    <property type="match status" value="1"/>
</dbReference>
<protein>
    <recommendedName>
        <fullName evidence="1">Methyltransferase domain-containing protein</fullName>
    </recommendedName>
</protein>
<proteinExistence type="predicted"/>
<dbReference type="Gene3D" id="3.40.50.150">
    <property type="entry name" value="Vaccinia Virus protein VP39"/>
    <property type="match status" value="1"/>
</dbReference>
<dbReference type="InterPro" id="IPR029063">
    <property type="entry name" value="SAM-dependent_MTases_sf"/>
</dbReference>
<dbReference type="InterPro" id="IPR052220">
    <property type="entry name" value="METTL25"/>
</dbReference>
<feature type="domain" description="Methyltransferase" evidence="1">
    <location>
        <begin position="197"/>
        <end position="335"/>
    </location>
</feature>